<dbReference type="Pfam" id="PF14032">
    <property type="entry name" value="PknH_C"/>
    <property type="match status" value="1"/>
</dbReference>
<evidence type="ECO:0000259" key="2">
    <source>
        <dbReference type="Pfam" id="PF14032"/>
    </source>
</evidence>
<evidence type="ECO:0000313" key="4">
    <source>
        <dbReference type="Proteomes" id="UP000036313"/>
    </source>
</evidence>
<reference evidence="3 4" key="1">
    <citation type="journal article" date="2015" name="Genome Biol. Evol.">
        <title>Characterization of Three Mycobacterium spp. with Potential Use in Bioremediation by Genome Sequencing and Comparative Genomics.</title>
        <authorList>
            <person name="Das S."/>
            <person name="Pettersson B.M."/>
            <person name="Behra P.R."/>
            <person name="Ramesh M."/>
            <person name="Dasgupta S."/>
            <person name="Bhattacharya A."/>
            <person name="Kirsebom L.A."/>
        </authorList>
    </citation>
    <scope>NUCLEOTIDE SEQUENCE [LARGE SCALE GENOMIC DNA]</scope>
    <source>
        <strain evidence="3 4">DSM 44075</strain>
    </source>
</reference>
<feature type="chain" id="PRO_5038595477" evidence="1">
    <location>
        <begin position="22"/>
        <end position="212"/>
    </location>
</feature>
<keyword evidence="1" id="KW-0732">Signal</keyword>
<dbReference type="InterPro" id="IPR026954">
    <property type="entry name" value="PknH-like_Extracell"/>
</dbReference>
<keyword evidence="3" id="KW-0418">Kinase</keyword>
<dbReference type="Gene3D" id="3.40.1000.70">
    <property type="entry name" value="PknH-like extracellular domain"/>
    <property type="match status" value="1"/>
</dbReference>
<protein>
    <submittedName>
        <fullName evidence="3">Serine/threonine-protein kinase PknH</fullName>
        <ecNumber evidence="3">2.7.11.1</ecNumber>
    </submittedName>
</protein>
<dbReference type="Proteomes" id="UP000036313">
    <property type="component" value="Unassembled WGS sequence"/>
</dbReference>
<gene>
    <name evidence="3" type="primary">pknH_3</name>
    <name evidence="3" type="ORF">MOBUDSM44075_01735</name>
</gene>
<name>A0A0J6W873_9MYCO</name>
<sequence precursor="true">MRRWLVVALAVLVTGCGGGVAGTAVPAPTGGLNSVLLSDVELDELVHTSGFHSDPDGKEFTDELAKGTRPPGCVHTVDVADRNIYEHAGPTAVLTRTSESPSGSVDQSVVVVRSVKEAQGIVDMSKLSWDVCAGFSVTTGGSAPATWRLEPVEFADGIPTQRATRSDRVGEQCQHAMGVAVATVVEAMVCGPGVTNEAFTVVAKMARNADRT</sequence>
<dbReference type="AlphaFoldDB" id="A0A0J6W873"/>
<dbReference type="PROSITE" id="PS51257">
    <property type="entry name" value="PROKAR_LIPOPROTEIN"/>
    <property type="match status" value="1"/>
</dbReference>
<evidence type="ECO:0000313" key="3">
    <source>
        <dbReference type="EMBL" id="KMO77827.1"/>
    </source>
</evidence>
<proteinExistence type="predicted"/>
<dbReference type="GO" id="GO:0004674">
    <property type="term" value="F:protein serine/threonine kinase activity"/>
    <property type="evidence" value="ECO:0007669"/>
    <property type="project" value="UniProtKB-EC"/>
</dbReference>
<accession>A0A0J6W873</accession>
<feature type="signal peptide" evidence="1">
    <location>
        <begin position="1"/>
        <end position="21"/>
    </location>
</feature>
<dbReference type="InterPro" id="IPR038232">
    <property type="entry name" value="PknH-like_Extracell_sf"/>
</dbReference>
<evidence type="ECO:0000256" key="1">
    <source>
        <dbReference type="SAM" id="SignalP"/>
    </source>
</evidence>
<comment type="caution">
    <text evidence="3">The sequence shown here is derived from an EMBL/GenBank/DDBJ whole genome shotgun (WGS) entry which is preliminary data.</text>
</comment>
<keyword evidence="3" id="KW-0808">Transferase</keyword>
<dbReference type="RefSeq" id="WP_048422805.1">
    <property type="nucleotide sequence ID" value="NZ_JYNU01000009.1"/>
</dbReference>
<dbReference type="PATRIC" id="fig|1807.14.peg.1743"/>
<dbReference type="EC" id="2.7.11.1" evidence="3"/>
<dbReference type="EMBL" id="JYNU01000009">
    <property type="protein sequence ID" value="KMO77827.1"/>
    <property type="molecule type" value="Genomic_DNA"/>
</dbReference>
<organism evidence="3 4">
    <name type="scientific">Mycolicibacterium obuense</name>
    <dbReference type="NCBI Taxonomy" id="1807"/>
    <lineage>
        <taxon>Bacteria</taxon>
        <taxon>Bacillati</taxon>
        <taxon>Actinomycetota</taxon>
        <taxon>Actinomycetes</taxon>
        <taxon>Mycobacteriales</taxon>
        <taxon>Mycobacteriaceae</taxon>
        <taxon>Mycolicibacterium</taxon>
    </lineage>
</organism>
<feature type="domain" description="PknH-like extracellular" evidence="2">
    <location>
        <begin position="29"/>
        <end position="206"/>
    </location>
</feature>